<proteinExistence type="predicted"/>
<dbReference type="EMBL" id="BAABCE010000004">
    <property type="protein sequence ID" value="GAA3540976.1"/>
    <property type="molecule type" value="Genomic_DNA"/>
</dbReference>
<name>A0ABP6VUV0_9ACTN</name>
<organism evidence="1 2">
    <name type="scientific">Streptomyces osmaniensis</name>
    <dbReference type="NCBI Taxonomy" id="593134"/>
    <lineage>
        <taxon>Bacteria</taxon>
        <taxon>Bacillati</taxon>
        <taxon>Actinomycetota</taxon>
        <taxon>Actinomycetes</taxon>
        <taxon>Kitasatosporales</taxon>
        <taxon>Streptomycetaceae</taxon>
        <taxon>Streptomyces</taxon>
    </lineage>
</organism>
<gene>
    <name evidence="1" type="ORF">GCM10022295_23810</name>
</gene>
<comment type="caution">
    <text evidence="1">The sequence shown here is derived from an EMBL/GenBank/DDBJ whole genome shotgun (WGS) entry which is preliminary data.</text>
</comment>
<protein>
    <submittedName>
        <fullName evidence="1">Uncharacterized protein</fullName>
    </submittedName>
</protein>
<sequence length="86" mass="9689">MPRDSPVGRQDVLRRYGPIPLLTVPDGNFEARKRLPVPEKEQRFADSSVPTDAGLEFCLCPSRQRPPAIQAEWSSYSASSWWSAQT</sequence>
<reference evidence="2" key="1">
    <citation type="journal article" date="2019" name="Int. J. Syst. Evol. Microbiol.">
        <title>The Global Catalogue of Microorganisms (GCM) 10K type strain sequencing project: providing services to taxonomists for standard genome sequencing and annotation.</title>
        <authorList>
            <consortium name="The Broad Institute Genomics Platform"/>
            <consortium name="The Broad Institute Genome Sequencing Center for Infectious Disease"/>
            <person name="Wu L."/>
            <person name="Ma J."/>
        </authorList>
    </citation>
    <scope>NUCLEOTIDE SEQUENCE [LARGE SCALE GENOMIC DNA]</scope>
    <source>
        <strain evidence="2">JCM 17656</strain>
    </source>
</reference>
<dbReference type="Proteomes" id="UP001500707">
    <property type="component" value="Unassembled WGS sequence"/>
</dbReference>
<evidence type="ECO:0000313" key="2">
    <source>
        <dbReference type="Proteomes" id="UP001500707"/>
    </source>
</evidence>
<keyword evidence="2" id="KW-1185">Reference proteome</keyword>
<evidence type="ECO:0000313" key="1">
    <source>
        <dbReference type="EMBL" id="GAA3540976.1"/>
    </source>
</evidence>
<accession>A0ABP6VUV0</accession>